<dbReference type="EMBL" id="UGPW01000001">
    <property type="protein sequence ID" value="STY87388.1"/>
    <property type="molecule type" value="Genomic_DNA"/>
</dbReference>
<dbReference type="Proteomes" id="UP000255102">
    <property type="component" value="Unassembled WGS sequence"/>
</dbReference>
<sequence length="51" mass="5974">MMNHSLQTDRLGFVELAKLAMQMVDKPMTASDLWQFVLQNDLHHQLKTFDV</sequence>
<dbReference type="AlphaFoldDB" id="A0A378PLR0"/>
<gene>
    <name evidence="1" type="ORF">NCTC11227_01396</name>
</gene>
<reference evidence="1 2" key="1">
    <citation type="submission" date="2018-06" db="EMBL/GenBank/DDBJ databases">
        <authorList>
            <consortium name="Pathogen Informatics"/>
            <person name="Doyle S."/>
        </authorList>
    </citation>
    <scope>NUCLEOTIDE SEQUENCE [LARGE SCALE GENOMIC DNA]</scope>
    <source>
        <strain evidence="1 2">NCTC11227</strain>
    </source>
</reference>
<organism evidence="1 2">
    <name type="scientific">Moraxella ovis</name>
    <dbReference type="NCBI Taxonomy" id="29433"/>
    <lineage>
        <taxon>Bacteria</taxon>
        <taxon>Pseudomonadati</taxon>
        <taxon>Pseudomonadota</taxon>
        <taxon>Gammaproteobacteria</taxon>
        <taxon>Moraxellales</taxon>
        <taxon>Moraxellaceae</taxon>
        <taxon>Moraxella</taxon>
    </lineage>
</organism>
<protein>
    <submittedName>
        <fullName evidence="1">Uncharacterized protein</fullName>
    </submittedName>
</protein>
<dbReference type="RefSeq" id="WP_228703533.1">
    <property type="nucleotide sequence ID" value="NZ_CP011158.1"/>
</dbReference>
<evidence type="ECO:0000313" key="1">
    <source>
        <dbReference type="EMBL" id="STY87388.1"/>
    </source>
</evidence>
<evidence type="ECO:0000313" key="2">
    <source>
        <dbReference type="Proteomes" id="UP000255102"/>
    </source>
</evidence>
<name>A0A378PLR0_9GAMM</name>
<proteinExistence type="predicted"/>
<accession>A0A378PLR0</accession>